<evidence type="ECO:0000259" key="3">
    <source>
        <dbReference type="PROSITE" id="PS50104"/>
    </source>
</evidence>
<reference evidence="4" key="1">
    <citation type="journal article" date="2014" name="Nat. Commun.">
        <title>The emerging biofuel crop Camelina sativa retains a highly undifferentiated hexaploid genome structure.</title>
        <authorList>
            <person name="Kagale S."/>
            <person name="Koh C."/>
            <person name="Nixon J."/>
            <person name="Bollina V."/>
            <person name="Clarke W.E."/>
            <person name="Tuteja R."/>
            <person name="Spillane C."/>
            <person name="Robinson S.J."/>
            <person name="Links M.G."/>
            <person name="Clarke C."/>
            <person name="Higgins E.E."/>
            <person name="Huebert T."/>
            <person name="Sharpe A.G."/>
            <person name="Parkin I.A."/>
        </authorList>
    </citation>
    <scope>NUCLEOTIDE SEQUENCE [LARGE SCALE GENOMIC DNA]</scope>
    <source>
        <strain evidence="4">cv. DH55</strain>
    </source>
</reference>
<keyword evidence="4" id="KW-1185">Reference proteome</keyword>
<protein>
    <submittedName>
        <fullName evidence="5">Disease resistance-like protein CSA1</fullName>
    </submittedName>
</protein>
<accession>A0ABM1RF60</accession>
<dbReference type="PANTHER" id="PTHR32009">
    <property type="entry name" value="TMV RESISTANCE PROTEIN N-LIKE"/>
    <property type="match status" value="1"/>
</dbReference>
<feature type="domain" description="TIR" evidence="3">
    <location>
        <begin position="1"/>
        <end position="141"/>
    </location>
</feature>
<evidence type="ECO:0000313" key="5">
    <source>
        <dbReference type="RefSeq" id="XP_019097648.1"/>
    </source>
</evidence>
<reference evidence="5" key="2">
    <citation type="submission" date="2025-08" db="UniProtKB">
        <authorList>
            <consortium name="RefSeq"/>
        </authorList>
    </citation>
    <scope>IDENTIFICATION</scope>
    <source>
        <tissue evidence="5">Leaf</tissue>
    </source>
</reference>
<keyword evidence="1" id="KW-0520">NAD</keyword>
<dbReference type="GeneID" id="104771696"/>
<feature type="region of interest" description="Disordered" evidence="2">
    <location>
        <begin position="150"/>
        <end position="169"/>
    </location>
</feature>
<sequence>MRDAKINVFTDEIEVKGRDLHNLFRRIEESRVAVAILSERYTESSWCLDELVKIKERMDQENLVVIPIFYRLDATNCKRLLGAFGDNFRNLEREYRSEPERIKKWKEALISIPKKVGLTLAGHRDESELVESIVKEVKKVLIEMSSKERDYFPSSSNRKGQSKDHQTQNNIISSFEPLMSELDRLPGRSQVFVSFCKDELGDNFVMHLVWALRDSDSGINVFTDTCNPREKQQQQQQQEVLTSSIEKSNIALAIFSKRYPGSNGCLNELVKMNKLAKEGKLVVIPVFYNVKTNEVRKLEGEFGIHFRDTKERFSMEPMMVQSWEESLKSPIMTGRIDLTLEAHINEFALVGAIVREVSRLLPNSPRRRRRRKLGIREVLYSSGL</sequence>
<dbReference type="InterPro" id="IPR035897">
    <property type="entry name" value="Toll_tir_struct_dom_sf"/>
</dbReference>
<dbReference type="SUPFAM" id="SSF52200">
    <property type="entry name" value="Toll/Interleukin receptor TIR domain"/>
    <property type="match status" value="2"/>
</dbReference>
<evidence type="ECO:0000313" key="4">
    <source>
        <dbReference type="Proteomes" id="UP000694864"/>
    </source>
</evidence>
<gene>
    <name evidence="5" type="primary">LOC104771696</name>
</gene>
<dbReference type="RefSeq" id="XP_019097648.1">
    <property type="nucleotide sequence ID" value="XM_019242103.1"/>
</dbReference>
<dbReference type="InterPro" id="IPR000157">
    <property type="entry name" value="TIR_dom"/>
</dbReference>
<evidence type="ECO:0000256" key="2">
    <source>
        <dbReference type="SAM" id="MobiDB-lite"/>
    </source>
</evidence>
<proteinExistence type="predicted"/>
<feature type="domain" description="TIR" evidence="3">
    <location>
        <begin position="187"/>
        <end position="361"/>
    </location>
</feature>
<dbReference type="SMART" id="SM00255">
    <property type="entry name" value="TIR"/>
    <property type="match status" value="2"/>
</dbReference>
<dbReference type="PROSITE" id="PS50104">
    <property type="entry name" value="TIR"/>
    <property type="match status" value="2"/>
</dbReference>
<dbReference type="Gene3D" id="3.40.50.10140">
    <property type="entry name" value="Toll/interleukin-1 receptor homology (TIR) domain"/>
    <property type="match status" value="2"/>
</dbReference>
<dbReference type="Proteomes" id="UP000694864">
    <property type="component" value="Chromosome 20"/>
</dbReference>
<dbReference type="Pfam" id="PF01582">
    <property type="entry name" value="TIR"/>
    <property type="match status" value="2"/>
</dbReference>
<name>A0ABM1RF60_CAMSA</name>
<evidence type="ECO:0000256" key="1">
    <source>
        <dbReference type="ARBA" id="ARBA00023027"/>
    </source>
</evidence>
<organism evidence="4 5">
    <name type="scientific">Camelina sativa</name>
    <name type="common">False flax</name>
    <name type="synonym">Myagrum sativum</name>
    <dbReference type="NCBI Taxonomy" id="90675"/>
    <lineage>
        <taxon>Eukaryota</taxon>
        <taxon>Viridiplantae</taxon>
        <taxon>Streptophyta</taxon>
        <taxon>Embryophyta</taxon>
        <taxon>Tracheophyta</taxon>
        <taxon>Spermatophyta</taxon>
        <taxon>Magnoliopsida</taxon>
        <taxon>eudicotyledons</taxon>
        <taxon>Gunneridae</taxon>
        <taxon>Pentapetalae</taxon>
        <taxon>rosids</taxon>
        <taxon>malvids</taxon>
        <taxon>Brassicales</taxon>
        <taxon>Brassicaceae</taxon>
        <taxon>Camelineae</taxon>
        <taxon>Camelina</taxon>
    </lineage>
</organism>
<dbReference type="PANTHER" id="PTHR32009:SF65">
    <property type="entry name" value="DISEASE RESISTANCE PROTEIN (TIR-NBS-LRR CLASS) FAMILY"/>
    <property type="match status" value="1"/>
</dbReference>